<evidence type="ECO:0000256" key="1">
    <source>
        <dbReference type="SAM" id="Phobius"/>
    </source>
</evidence>
<sequence>MDRDLLASDLARTRRQMNGVRAVGLVGMLAVLAAYAAKVAVGTVVVVVLVVMVAAIAVGVKLQLRARRLRKELAVSGT</sequence>
<accession>A0A1J5Q0I7</accession>
<protein>
    <submittedName>
        <fullName evidence="2">Uncharacterized protein</fullName>
    </submittedName>
</protein>
<feature type="transmembrane region" description="Helical" evidence="1">
    <location>
        <begin position="43"/>
        <end position="62"/>
    </location>
</feature>
<comment type="caution">
    <text evidence="2">The sequence shown here is derived from an EMBL/GenBank/DDBJ whole genome shotgun (WGS) entry which is preliminary data.</text>
</comment>
<feature type="transmembrane region" description="Helical" evidence="1">
    <location>
        <begin position="20"/>
        <end position="37"/>
    </location>
</feature>
<dbReference type="AlphaFoldDB" id="A0A1J5Q0I7"/>
<gene>
    <name evidence="2" type="ORF">GALL_449990</name>
</gene>
<proteinExistence type="predicted"/>
<keyword evidence="1" id="KW-0472">Membrane</keyword>
<reference evidence="2" key="1">
    <citation type="submission" date="2016-10" db="EMBL/GenBank/DDBJ databases">
        <title>Sequence of Gallionella enrichment culture.</title>
        <authorList>
            <person name="Poehlein A."/>
            <person name="Muehling M."/>
            <person name="Daniel R."/>
        </authorList>
    </citation>
    <scope>NUCLEOTIDE SEQUENCE</scope>
</reference>
<name>A0A1J5Q0I7_9ZZZZ</name>
<keyword evidence="1" id="KW-0812">Transmembrane</keyword>
<organism evidence="2">
    <name type="scientific">mine drainage metagenome</name>
    <dbReference type="NCBI Taxonomy" id="410659"/>
    <lineage>
        <taxon>unclassified sequences</taxon>
        <taxon>metagenomes</taxon>
        <taxon>ecological metagenomes</taxon>
    </lineage>
</organism>
<evidence type="ECO:0000313" key="2">
    <source>
        <dbReference type="EMBL" id="OIQ73364.1"/>
    </source>
</evidence>
<dbReference type="EMBL" id="MLJW01002895">
    <property type="protein sequence ID" value="OIQ73364.1"/>
    <property type="molecule type" value="Genomic_DNA"/>
</dbReference>
<keyword evidence="1" id="KW-1133">Transmembrane helix</keyword>